<gene>
    <name evidence="3" type="primary">HNT3_1</name>
    <name evidence="3" type="ORF">LTR24_003819</name>
</gene>
<organism evidence="3 4">
    <name type="scientific">Lithohypha guttulata</name>
    <dbReference type="NCBI Taxonomy" id="1690604"/>
    <lineage>
        <taxon>Eukaryota</taxon>
        <taxon>Fungi</taxon>
        <taxon>Dikarya</taxon>
        <taxon>Ascomycota</taxon>
        <taxon>Pezizomycotina</taxon>
        <taxon>Eurotiomycetes</taxon>
        <taxon>Chaetothyriomycetidae</taxon>
        <taxon>Chaetothyriales</taxon>
        <taxon>Trichomeriaceae</taxon>
        <taxon>Lithohypha</taxon>
    </lineage>
</organism>
<dbReference type="PANTHER" id="PTHR12486:SF4">
    <property type="entry name" value="APRATAXIN"/>
    <property type="match status" value="1"/>
</dbReference>
<dbReference type="PANTHER" id="PTHR12486">
    <property type="entry name" value="APRATAXIN-RELATED"/>
    <property type="match status" value="1"/>
</dbReference>
<dbReference type="Pfam" id="PF16278">
    <property type="entry name" value="zf-C2HE"/>
    <property type="match status" value="1"/>
</dbReference>
<keyword evidence="4" id="KW-1185">Reference proteome</keyword>
<evidence type="ECO:0000259" key="2">
    <source>
        <dbReference type="Pfam" id="PF16278"/>
    </source>
</evidence>
<protein>
    <submittedName>
        <fullName evidence="3">Aprataxin-like protein</fullName>
    </submittedName>
</protein>
<evidence type="ECO:0000313" key="3">
    <source>
        <dbReference type="EMBL" id="KAK5094012.1"/>
    </source>
</evidence>
<sequence>MSVSGDSVTESKTHRYKGGQLTRPDWPSKHDIDSKARNLLPYILEPAEHPDRVVRDTPDAVTIQDKYPKSQVHLLVLPKWQPHRDLHPHDAFEDPDFLAMMRAQVKEAMKIAVPMLKEKMYDALQESGMDKKQAESLLNVRDFQKDFKIGIHAHPSQHELHVHVMSRDMVSWHPYHSRHYQAFNTPFLVPLKLYPLSPDDLRREVNYQNANLLKEDLECWRCGKNFGTNWSDMLGHLDAEFASWIREGSGNQTMQSSI</sequence>
<dbReference type="InterPro" id="IPR032566">
    <property type="entry name" value="Znf-C2HE"/>
</dbReference>
<proteinExistence type="predicted"/>
<feature type="domain" description="Aprataxin C2HE/C2H2/C2HC zinc finger" evidence="2">
    <location>
        <begin position="184"/>
        <end position="242"/>
    </location>
</feature>
<accession>A0ABR0KDN5</accession>
<dbReference type="SUPFAM" id="SSF54197">
    <property type="entry name" value="HIT-like"/>
    <property type="match status" value="1"/>
</dbReference>
<dbReference type="EMBL" id="JAVRRG010000037">
    <property type="protein sequence ID" value="KAK5094012.1"/>
    <property type="molecule type" value="Genomic_DNA"/>
</dbReference>
<reference evidence="3 4" key="1">
    <citation type="submission" date="2023-08" db="EMBL/GenBank/DDBJ databases">
        <title>Black Yeasts Isolated from many extreme environments.</title>
        <authorList>
            <person name="Coleine C."/>
            <person name="Stajich J.E."/>
            <person name="Selbmann L."/>
        </authorList>
    </citation>
    <scope>NUCLEOTIDE SEQUENCE [LARGE SCALE GENOMIC DNA]</scope>
    <source>
        <strain evidence="3 4">CCFEE 5885</strain>
    </source>
</reference>
<dbReference type="InterPro" id="IPR036265">
    <property type="entry name" value="HIT-like_sf"/>
</dbReference>
<dbReference type="Gene3D" id="3.30.428.10">
    <property type="entry name" value="HIT-like"/>
    <property type="match status" value="1"/>
</dbReference>
<comment type="caution">
    <text evidence="3">The sequence shown here is derived from an EMBL/GenBank/DDBJ whole genome shotgun (WGS) entry which is preliminary data.</text>
</comment>
<dbReference type="Proteomes" id="UP001345013">
    <property type="component" value="Unassembled WGS sequence"/>
</dbReference>
<evidence type="ECO:0000313" key="4">
    <source>
        <dbReference type="Proteomes" id="UP001345013"/>
    </source>
</evidence>
<feature type="compositionally biased region" description="Polar residues" evidence="1">
    <location>
        <begin position="1"/>
        <end position="10"/>
    </location>
</feature>
<feature type="region of interest" description="Disordered" evidence="1">
    <location>
        <begin position="1"/>
        <end position="30"/>
    </location>
</feature>
<evidence type="ECO:0000256" key="1">
    <source>
        <dbReference type="SAM" id="MobiDB-lite"/>
    </source>
</evidence>
<dbReference type="Pfam" id="PF11969">
    <property type="entry name" value="DcpS_C"/>
    <property type="match status" value="1"/>
</dbReference>
<name>A0ABR0KDN5_9EURO</name>